<dbReference type="InterPro" id="IPR008521">
    <property type="entry name" value="Mg_trans_NIPA"/>
</dbReference>
<keyword evidence="2 5" id="KW-0812">Transmembrane</keyword>
<feature type="transmembrane region" description="Helical" evidence="5">
    <location>
        <begin position="44"/>
        <end position="62"/>
    </location>
</feature>
<dbReference type="Proteomes" id="UP000193685">
    <property type="component" value="Unassembled WGS sequence"/>
</dbReference>
<dbReference type="PANTHER" id="PTHR12570:SF86">
    <property type="entry name" value="ADR321CP"/>
    <property type="match status" value="1"/>
</dbReference>
<feature type="transmembrane region" description="Helical" evidence="5">
    <location>
        <begin position="245"/>
        <end position="265"/>
    </location>
</feature>
<accession>A0A1Y2FSG0</accession>
<feature type="transmembrane region" description="Helical" evidence="5">
    <location>
        <begin position="277"/>
        <end position="296"/>
    </location>
</feature>
<comment type="caution">
    <text evidence="6">The sequence shown here is derived from an EMBL/GenBank/DDBJ whole genome shotgun (WGS) entry which is preliminary data.</text>
</comment>
<dbReference type="SUPFAM" id="SSF103481">
    <property type="entry name" value="Multidrug resistance efflux transporter EmrE"/>
    <property type="match status" value="1"/>
</dbReference>
<reference evidence="6 7" key="1">
    <citation type="submission" date="2016-07" db="EMBL/GenBank/DDBJ databases">
        <title>Pervasive Adenine N6-methylation of Active Genes in Fungi.</title>
        <authorList>
            <consortium name="DOE Joint Genome Institute"/>
            <person name="Mondo S.J."/>
            <person name="Dannebaum R.O."/>
            <person name="Kuo R.C."/>
            <person name="Labutti K."/>
            <person name="Haridas S."/>
            <person name="Kuo A."/>
            <person name="Salamov A."/>
            <person name="Ahrendt S.R."/>
            <person name="Lipzen A."/>
            <person name="Sullivan W."/>
            <person name="Andreopoulos W.B."/>
            <person name="Clum A."/>
            <person name="Lindquist E."/>
            <person name="Daum C."/>
            <person name="Ramamoorthy G.K."/>
            <person name="Gryganskyi A."/>
            <person name="Culley D."/>
            <person name="Magnuson J.K."/>
            <person name="James T.Y."/>
            <person name="O'Malley M.A."/>
            <person name="Stajich J.E."/>
            <person name="Spatafora J.W."/>
            <person name="Visel A."/>
            <person name="Grigoriev I.V."/>
        </authorList>
    </citation>
    <scope>NUCLEOTIDE SEQUENCE [LARGE SCALE GENOMIC DNA]</scope>
    <source>
        <strain evidence="6 7">12-1054</strain>
    </source>
</reference>
<feature type="transmembrane region" description="Helical" evidence="5">
    <location>
        <begin position="214"/>
        <end position="233"/>
    </location>
</feature>
<dbReference type="OMA" id="NRGVQLC"/>
<dbReference type="Pfam" id="PF05653">
    <property type="entry name" value="Mg_trans_NIPA"/>
    <property type="match status" value="1"/>
</dbReference>
<keyword evidence="3 5" id="KW-1133">Transmembrane helix</keyword>
<dbReference type="AlphaFoldDB" id="A0A1Y2FSG0"/>
<feature type="transmembrane region" description="Helical" evidence="5">
    <location>
        <begin position="97"/>
        <end position="119"/>
    </location>
</feature>
<feature type="non-terminal residue" evidence="6">
    <location>
        <position position="306"/>
    </location>
</feature>
<feature type="transmembrane region" description="Helical" evidence="5">
    <location>
        <begin position="139"/>
        <end position="160"/>
    </location>
</feature>
<dbReference type="GeneID" id="63783867"/>
<name>A0A1Y2FSG0_PROLT</name>
<organism evidence="6 7">
    <name type="scientific">Protomyces lactucae-debilis</name>
    <dbReference type="NCBI Taxonomy" id="2754530"/>
    <lineage>
        <taxon>Eukaryota</taxon>
        <taxon>Fungi</taxon>
        <taxon>Dikarya</taxon>
        <taxon>Ascomycota</taxon>
        <taxon>Taphrinomycotina</taxon>
        <taxon>Taphrinomycetes</taxon>
        <taxon>Taphrinales</taxon>
        <taxon>Protomycetaceae</taxon>
        <taxon>Protomyces</taxon>
    </lineage>
</organism>
<dbReference type="InterPro" id="IPR037185">
    <property type="entry name" value="EmrE-like"/>
</dbReference>
<feature type="transmembrane region" description="Helical" evidence="5">
    <location>
        <begin position="172"/>
        <end position="193"/>
    </location>
</feature>
<proteinExistence type="predicted"/>
<evidence type="ECO:0000313" key="7">
    <source>
        <dbReference type="Proteomes" id="UP000193685"/>
    </source>
</evidence>
<dbReference type="PANTHER" id="PTHR12570">
    <property type="match status" value="1"/>
</dbReference>
<keyword evidence="4 5" id="KW-0472">Membrane</keyword>
<dbReference type="GO" id="GO:0016020">
    <property type="term" value="C:membrane"/>
    <property type="evidence" value="ECO:0007669"/>
    <property type="project" value="UniProtKB-SubCell"/>
</dbReference>
<dbReference type="OrthoDB" id="2504919at2759"/>
<dbReference type="GO" id="GO:0015095">
    <property type="term" value="F:magnesium ion transmembrane transporter activity"/>
    <property type="evidence" value="ECO:0007669"/>
    <property type="project" value="InterPro"/>
</dbReference>
<keyword evidence="7" id="KW-1185">Reference proteome</keyword>
<evidence type="ECO:0000256" key="4">
    <source>
        <dbReference type="ARBA" id="ARBA00023136"/>
    </source>
</evidence>
<evidence type="ECO:0000256" key="3">
    <source>
        <dbReference type="ARBA" id="ARBA00022989"/>
    </source>
</evidence>
<evidence type="ECO:0000313" key="6">
    <source>
        <dbReference type="EMBL" id="ORY86941.1"/>
    </source>
</evidence>
<sequence length="306" mass="32980">MPRLLALGISIGLITGFVQSLGLTLQRKAQSLTYSVQEGNTKTMWRIGFTIFILANLLGSTVQIAALPLTILAPLHACGLVYNAVLATLMLGEPFTWLAWVGTILVAIGATLIGIFGAITEPSHTLEQLLHLFEAPRFLGWMSFQLVLALGIVISVSIASRTAGGKTPQSRLVQGAALGCLAGIMASHCLLLAKLTVELLVKTFGDGINQFNHWQAWAILVGLIAGALSQLYYLNRGLRMCTTSILYPLNFSIYNITTILDGLIYYKQAAELTALQIGLVILGVVLLLLGVAGLSWRFRSEDEDDP</sequence>
<evidence type="ECO:0000256" key="5">
    <source>
        <dbReference type="SAM" id="Phobius"/>
    </source>
</evidence>
<dbReference type="Gene3D" id="1.10.3730.20">
    <property type="match status" value="1"/>
</dbReference>
<protein>
    <submittedName>
        <fullName evidence="6">Magnesium transporter</fullName>
    </submittedName>
</protein>
<gene>
    <name evidence="6" type="ORF">BCR37DRAFT_337589</name>
</gene>
<dbReference type="EMBL" id="MCFI01000002">
    <property type="protein sequence ID" value="ORY86941.1"/>
    <property type="molecule type" value="Genomic_DNA"/>
</dbReference>
<feature type="transmembrane region" description="Helical" evidence="5">
    <location>
        <begin position="69"/>
        <end position="91"/>
    </location>
</feature>
<comment type="subcellular location">
    <subcellularLocation>
        <location evidence="1">Membrane</location>
        <topology evidence="1">Multi-pass membrane protein</topology>
    </subcellularLocation>
</comment>
<dbReference type="RefSeq" id="XP_040727797.1">
    <property type="nucleotide sequence ID" value="XM_040867268.1"/>
</dbReference>
<evidence type="ECO:0000256" key="2">
    <source>
        <dbReference type="ARBA" id="ARBA00022692"/>
    </source>
</evidence>
<evidence type="ECO:0000256" key="1">
    <source>
        <dbReference type="ARBA" id="ARBA00004141"/>
    </source>
</evidence>